<dbReference type="Gene3D" id="1.25.40.10">
    <property type="entry name" value="Tetratricopeptide repeat domain"/>
    <property type="match status" value="2"/>
</dbReference>
<evidence type="ECO:0000313" key="3">
    <source>
        <dbReference type="Proteomes" id="UP000198597"/>
    </source>
</evidence>
<keyword evidence="1" id="KW-0812">Transmembrane</keyword>
<dbReference type="EMBL" id="FNJM01000005">
    <property type="protein sequence ID" value="SDP42564.1"/>
    <property type="molecule type" value="Genomic_DNA"/>
</dbReference>
<dbReference type="SUPFAM" id="SSF48452">
    <property type="entry name" value="TPR-like"/>
    <property type="match status" value="1"/>
</dbReference>
<evidence type="ECO:0000313" key="2">
    <source>
        <dbReference type="EMBL" id="SDP42564.1"/>
    </source>
</evidence>
<keyword evidence="1" id="KW-0472">Membrane</keyword>
<dbReference type="SMART" id="SM00028">
    <property type="entry name" value="TPR"/>
    <property type="match status" value="5"/>
</dbReference>
<proteinExistence type="predicted"/>
<dbReference type="Pfam" id="PF13174">
    <property type="entry name" value="TPR_6"/>
    <property type="match status" value="1"/>
</dbReference>
<feature type="transmembrane region" description="Helical" evidence="1">
    <location>
        <begin position="172"/>
        <end position="192"/>
    </location>
</feature>
<reference evidence="2 3" key="1">
    <citation type="submission" date="2016-10" db="EMBL/GenBank/DDBJ databases">
        <authorList>
            <person name="de Groot N.N."/>
        </authorList>
    </citation>
    <scope>NUCLEOTIDE SEQUENCE [LARGE SCALE GENOMIC DNA]</scope>
    <source>
        <strain evidence="2 3">DSM 12272</strain>
    </source>
</reference>
<dbReference type="STRING" id="94869.SAMN04488529_105106"/>
<sequence length="370" mass="42787">MKSDYEKALKLYHKGELKKSLECCEQGISKNLKNNSVLNLKGLILYLKGDLEGAITVWKINKDFNEDEMSKTYIRDAENDSERQKEFEKARILIKDLHIKEAIESLNICRESDFNSIQVNNALALCEFKKGEYDKSRGYINKALGINKGDINTLAIKKQLDEFTETKNVKKIVIPILLICIIIFSVIIMVNLKGKDDKISNSNNNIINDKEVEQKAVDKVEADISEVQEKDESKATEENIEEVKSFSSEEIEEYYIRASTYFADGNYAEARNNLDKVIKQSVGNYLNDDILFLLASTYEKLEDINNSIKYFEEYISLYEKGNYIQEVYYKLALQYKSINIEKSKQYANKLRDNYPESIYNNNNIDSILVN</sequence>
<organism evidence="2 3">
    <name type="scientific">Clostridium gasigenes</name>
    <dbReference type="NCBI Taxonomy" id="94869"/>
    <lineage>
        <taxon>Bacteria</taxon>
        <taxon>Bacillati</taxon>
        <taxon>Bacillota</taxon>
        <taxon>Clostridia</taxon>
        <taxon>Eubacteriales</taxon>
        <taxon>Clostridiaceae</taxon>
        <taxon>Clostridium</taxon>
    </lineage>
</organism>
<gene>
    <name evidence="2" type="ORF">SAMN04488529_105106</name>
</gene>
<evidence type="ECO:0000256" key="1">
    <source>
        <dbReference type="SAM" id="Phobius"/>
    </source>
</evidence>
<protein>
    <submittedName>
        <fullName evidence="2">Tetratricopeptide repeat-containing protein</fullName>
    </submittedName>
</protein>
<dbReference type="Pfam" id="PF13181">
    <property type="entry name" value="TPR_8"/>
    <property type="match status" value="1"/>
</dbReference>
<dbReference type="AlphaFoldDB" id="A0A1H0SLF5"/>
<accession>A0A1H0SLF5</accession>
<dbReference type="InterPro" id="IPR011990">
    <property type="entry name" value="TPR-like_helical_dom_sf"/>
</dbReference>
<dbReference type="Proteomes" id="UP000198597">
    <property type="component" value="Unassembled WGS sequence"/>
</dbReference>
<keyword evidence="1" id="KW-1133">Transmembrane helix</keyword>
<name>A0A1H0SLF5_9CLOT</name>
<keyword evidence="3" id="KW-1185">Reference proteome</keyword>
<dbReference type="InterPro" id="IPR019734">
    <property type="entry name" value="TPR_rpt"/>
</dbReference>